<accession>A0A1S3D9F2</accession>
<organism evidence="6 7">
    <name type="scientific">Diaphorina citri</name>
    <name type="common">Asian citrus psyllid</name>
    <dbReference type="NCBI Taxonomy" id="121845"/>
    <lineage>
        <taxon>Eukaryota</taxon>
        <taxon>Metazoa</taxon>
        <taxon>Ecdysozoa</taxon>
        <taxon>Arthropoda</taxon>
        <taxon>Hexapoda</taxon>
        <taxon>Insecta</taxon>
        <taxon>Pterygota</taxon>
        <taxon>Neoptera</taxon>
        <taxon>Paraneoptera</taxon>
        <taxon>Hemiptera</taxon>
        <taxon>Sternorrhyncha</taxon>
        <taxon>Psylloidea</taxon>
        <taxon>Psyllidae</taxon>
        <taxon>Diaphorininae</taxon>
        <taxon>Diaphorina</taxon>
    </lineage>
</organism>
<proteinExistence type="inferred from homology"/>
<dbReference type="InterPro" id="IPR017996">
    <property type="entry name" value="MRJP/yellow-related"/>
</dbReference>
<dbReference type="KEGG" id="dci:103513958"/>
<evidence type="ECO:0000256" key="1">
    <source>
        <dbReference type="ARBA" id="ARBA00004613"/>
    </source>
</evidence>
<dbReference type="Pfam" id="PF03022">
    <property type="entry name" value="MRJP"/>
    <property type="match status" value="1"/>
</dbReference>
<feature type="compositionally biased region" description="Low complexity" evidence="5">
    <location>
        <begin position="383"/>
        <end position="394"/>
    </location>
</feature>
<dbReference type="GO" id="GO:0005576">
    <property type="term" value="C:extracellular region"/>
    <property type="evidence" value="ECO:0007669"/>
    <property type="project" value="UniProtKB-SubCell"/>
</dbReference>
<feature type="compositionally biased region" description="Polar residues" evidence="5">
    <location>
        <begin position="301"/>
        <end position="353"/>
    </location>
</feature>
<evidence type="ECO:0000256" key="4">
    <source>
        <dbReference type="ARBA" id="ARBA00023180"/>
    </source>
</evidence>
<comment type="similarity">
    <text evidence="2">Belongs to the major royal jelly protein family.</text>
</comment>
<evidence type="ECO:0000256" key="2">
    <source>
        <dbReference type="ARBA" id="ARBA00009127"/>
    </source>
</evidence>
<evidence type="ECO:0000256" key="5">
    <source>
        <dbReference type="SAM" id="MobiDB-lite"/>
    </source>
</evidence>
<dbReference type="PaxDb" id="121845-A0A1S3D9F2"/>
<dbReference type="Gene3D" id="2.120.10.30">
    <property type="entry name" value="TolB, C-terminal domain"/>
    <property type="match status" value="1"/>
</dbReference>
<feature type="compositionally biased region" description="Polar residues" evidence="5">
    <location>
        <begin position="414"/>
        <end position="446"/>
    </location>
</feature>
<gene>
    <name evidence="7" type="primary">LOC103513958</name>
</gene>
<dbReference type="Proteomes" id="UP000079169">
    <property type="component" value="Unplaced"/>
</dbReference>
<keyword evidence="6" id="KW-1185">Reference proteome</keyword>
<dbReference type="SUPFAM" id="SSF101898">
    <property type="entry name" value="NHL repeat"/>
    <property type="match status" value="1"/>
</dbReference>
<feature type="region of interest" description="Disordered" evidence="5">
    <location>
        <begin position="301"/>
        <end position="457"/>
    </location>
</feature>
<dbReference type="AlphaFoldDB" id="A0A1S3D9F2"/>
<name>A0A1S3D9F2_DIACI</name>
<evidence type="ECO:0000256" key="3">
    <source>
        <dbReference type="ARBA" id="ARBA00022525"/>
    </source>
</evidence>
<keyword evidence="3" id="KW-0964">Secreted</keyword>
<dbReference type="PANTHER" id="PTHR10009:SF7">
    <property type="entry name" value="GH10609P-RELATED"/>
    <property type="match status" value="1"/>
</dbReference>
<dbReference type="STRING" id="121845.A0A1S3D9F2"/>
<comment type="subcellular location">
    <subcellularLocation>
        <location evidence="1">Secreted</location>
    </subcellularLocation>
</comment>
<evidence type="ECO:0000313" key="6">
    <source>
        <dbReference type="Proteomes" id="UP000079169"/>
    </source>
</evidence>
<dbReference type="RefSeq" id="XP_008477037.1">
    <property type="nucleotide sequence ID" value="XM_008478815.2"/>
</dbReference>
<sequence>IDECGKLWVLDTGKLNTFTGSPKKLCNPQIVVYDLTKGDKIVLRHRFPEAQVDDHSLPITIAVDTRNGQCTSQYAYIADVNAFKLMVFDLERRRSWRVNSNYFYPFPTYGTFDLNGVQFDLMDGIFGIALGPLLNGNRRVYFHALASVKEGWTLASVLLNQTLLENSLTPTNLFKMSDYGRNSQSTSEVMSDEGVLFFPLLKSNSLACWNSKTVYKQDNIVTLYTNDQTFQFPSGMKLIANRDLYVLTSRLQNYIANGRSDTSQINFRILVASIADLTRKTSCDVARFDFTGYLTLDDSSSSNNVNIQPGTGSGNWNAQGSKFSSSYAGPNSGESDQGAPQNFVQAAPSYSGNGNQGPPFIGGNGNKGPPFNGGNSNQGPSFGGNSNQGPPFNGGNQGGLRPSQGGNWNKPEPSYSSNSQTVPSYSGSSNQARPPNSGAAPQNSYGGPSKESVVFPS</sequence>
<dbReference type="InterPro" id="IPR011042">
    <property type="entry name" value="6-blade_b-propeller_TolB-like"/>
</dbReference>
<protein>
    <submittedName>
        <fullName evidence="7">Protein yellow-like</fullName>
    </submittedName>
</protein>
<dbReference type="GeneID" id="103513958"/>
<feature type="non-terminal residue" evidence="7">
    <location>
        <position position="1"/>
    </location>
</feature>
<keyword evidence="4" id="KW-0325">Glycoprotein</keyword>
<dbReference type="PANTHER" id="PTHR10009">
    <property type="entry name" value="PROTEIN YELLOW-RELATED"/>
    <property type="match status" value="1"/>
</dbReference>
<evidence type="ECO:0000313" key="7">
    <source>
        <dbReference type="RefSeq" id="XP_008477037.1"/>
    </source>
</evidence>
<reference evidence="7" key="1">
    <citation type="submission" date="2025-08" db="UniProtKB">
        <authorList>
            <consortium name="RefSeq"/>
        </authorList>
    </citation>
    <scope>IDENTIFICATION</scope>
</reference>